<evidence type="ECO:0000259" key="2">
    <source>
        <dbReference type="PROSITE" id="PS50112"/>
    </source>
</evidence>
<feature type="transmembrane region" description="Helical" evidence="1">
    <location>
        <begin position="20"/>
        <end position="37"/>
    </location>
</feature>
<evidence type="ECO:0000313" key="4">
    <source>
        <dbReference type="Proteomes" id="UP000230553"/>
    </source>
</evidence>
<reference evidence="4" key="1">
    <citation type="submission" date="2017-09" db="EMBL/GenBank/DDBJ databases">
        <title>Depth-based differentiation of microbial function through sediment-hosted aquifers and enrichment of novel symbionts in the deep terrestrial subsurface.</title>
        <authorList>
            <person name="Probst A.J."/>
            <person name="Ladd B."/>
            <person name="Jarett J.K."/>
            <person name="Geller-Mcgrath D.E."/>
            <person name="Sieber C.M.K."/>
            <person name="Emerson J.B."/>
            <person name="Anantharaman K."/>
            <person name="Thomas B.C."/>
            <person name="Malmstrom R."/>
            <person name="Stieglmeier M."/>
            <person name="Klingl A."/>
            <person name="Woyke T."/>
            <person name="Ryan C.M."/>
            <person name="Banfield J.F."/>
        </authorList>
    </citation>
    <scope>NUCLEOTIDE SEQUENCE [LARGE SCALE GENOMIC DNA]</scope>
</reference>
<dbReference type="GO" id="GO:0006355">
    <property type="term" value="P:regulation of DNA-templated transcription"/>
    <property type="evidence" value="ECO:0007669"/>
    <property type="project" value="InterPro"/>
</dbReference>
<dbReference type="NCBIfam" id="TIGR00229">
    <property type="entry name" value="sensory_box"/>
    <property type="match status" value="1"/>
</dbReference>
<dbReference type="AlphaFoldDB" id="A0A2M7TGS0"/>
<feature type="transmembrane region" description="Helical" evidence="1">
    <location>
        <begin position="43"/>
        <end position="62"/>
    </location>
</feature>
<accession>A0A2M7TGS0</accession>
<dbReference type="Proteomes" id="UP000230553">
    <property type="component" value="Unassembled WGS sequence"/>
</dbReference>
<dbReference type="PROSITE" id="PS50112">
    <property type="entry name" value="PAS"/>
    <property type="match status" value="1"/>
</dbReference>
<keyword evidence="1" id="KW-0812">Transmembrane</keyword>
<dbReference type="InterPro" id="IPR000014">
    <property type="entry name" value="PAS"/>
</dbReference>
<organism evidence="3 4">
    <name type="scientific">Candidatus Wolfebacteria bacterium CG_4_10_14_0_2_um_filter_39_18</name>
    <dbReference type="NCBI Taxonomy" id="1975061"/>
    <lineage>
        <taxon>Bacteria</taxon>
        <taxon>Candidatus Wolfeibacteriota</taxon>
    </lineage>
</organism>
<name>A0A2M7TGS0_9BACT</name>
<keyword evidence="1" id="KW-0472">Membrane</keyword>
<dbReference type="Gene3D" id="3.30.450.20">
    <property type="entry name" value="PAS domain"/>
    <property type="match status" value="1"/>
</dbReference>
<dbReference type="InterPro" id="IPR035965">
    <property type="entry name" value="PAS-like_dom_sf"/>
</dbReference>
<proteinExistence type="predicted"/>
<gene>
    <name evidence="3" type="ORF">COY31_00490</name>
</gene>
<feature type="non-terminal residue" evidence="3">
    <location>
        <position position="137"/>
    </location>
</feature>
<evidence type="ECO:0000313" key="3">
    <source>
        <dbReference type="EMBL" id="PIZ45362.1"/>
    </source>
</evidence>
<evidence type="ECO:0000256" key="1">
    <source>
        <dbReference type="SAM" id="Phobius"/>
    </source>
</evidence>
<protein>
    <recommendedName>
        <fullName evidence="2">PAS domain-containing protein</fullName>
    </recommendedName>
</protein>
<feature type="domain" description="PAS" evidence="2">
    <location>
        <begin position="74"/>
        <end position="137"/>
    </location>
</feature>
<dbReference type="SUPFAM" id="SSF55785">
    <property type="entry name" value="PYP-like sensor domain (PAS domain)"/>
    <property type="match status" value="1"/>
</dbReference>
<keyword evidence="1" id="KW-1133">Transmembrane helix</keyword>
<comment type="caution">
    <text evidence="3">The sequence shown here is derived from an EMBL/GenBank/DDBJ whole genome shotgun (WGS) entry which is preliminary data.</text>
</comment>
<dbReference type="InterPro" id="IPR013767">
    <property type="entry name" value="PAS_fold"/>
</dbReference>
<dbReference type="EMBL" id="PFNM01000008">
    <property type="protein sequence ID" value="PIZ45362.1"/>
    <property type="molecule type" value="Genomic_DNA"/>
</dbReference>
<sequence length="137" mass="15990">MKRFFQKIALYAKLPEMRLFWFFLPFLVVLFIIDLIYLPQVLIFAVLAILLVLGTIILVNNLRLARSNLEVKIERNELKSIIANLKDGIIAYDPNFKILIFNRAAEEIFTLKSKEVLGKYFTPETVREPKFKLLSQA</sequence>
<dbReference type="Pfam" id="PF00989">
    <property type="entry name" value="PAS"/>
    <property type="match status" value="1"/>
</dbReference>